<dbReference type="NCBIfam" id="TIGR00472">
    <property type="entry name" value="pheT_bact"/>
    <property type="match status" value="1"/>
</dbReference>
<feature type="binding site" evidence="15">
    <location>
        <position position="470"/>
    </location>
    <ligand>
        <name>Mg(2+)</name>
        <dbReference type="ChEBI" id="CHEBI:18420"/>
        <note>shared with alpha subunit</note>
    </ligand>
</feature>
<keyword evidence="9 15" id="KW-0067">ATP-binding</keyword>
<keyword evidence="12 15" id="KW-0648">Protein biosynthesis</keyword>
<dbReference type="Pfam" id="PF01588">
    <property type="entry name" value="tRNA_bind"/>
    <property type="match status" value="1"/>
</dbReference>
<evidence type="ECO:0000256" key="10">
    <source>
        <dbReference type="ARBA" id="ARBA00022842"/>
    </source>
</evidence>
<evidence type="ECO:0000256" key="15">
    <source>
        <dbReference type="HAMAP-Rule" id="MF_00283"/>
    </source>
</evidence>
<dbReference type="GO" id="GO:0000049">
    <property type="term" value="F:tRNA binding"/>
    <property type="evidence" value="ECO:0007669"/>
    <property type="project" value="UniProtKB-UniRule"/>
</dbReference>
<dbReference type="GO" id="GO:0009328">
    <property type="term" value="C:phenylalanine-tRNA ligase complex"/>
    <property type="evidence" value="ECO:0007669"/>
    <property type="project" value="TreeGrafter"/>
</dbReference>
<comment type="catalytic activity">
    <reaction evidence="14 15">
        <text>tRNA(Phe) + L-phenylalanine + ATP = L-phenylalanyl-tRNA(Phe) + AMP + diphosphate + H(+)</text>
        <dbReference type="Rhea" id="RHEA:19413"/>
        <dbReference type="Rhea" id="RHEA-COMP:9668"/>
        <dbReference type="Rhea" id="RHEA-COMP:9699"/>
        <dbReference type="ChEBI" id="CHEBI:15378"/>
        <dbReference type="ChEBI" id="CHEBI:30616"/>
        <dbReference type="ChEBI" id="CHEBI:33019"/>
        <dbReference type="ChEBI" id="CHEBI:58095"/>
        <dbReference type="ChEBI" id="CHEBI:78442"/>
        <dbReference type="ChEBI" id="CHEBI:78531"/>
        <dbReference type="ChEBI" id="CHEBI:456215"/>
        <dbReference type="EC" id="6.1.1.20"/>
    </reaction>
</comment>
<dbReference type="SUPFAM" id="SSF56037">
    <property type="entry name" value="PheT/TilS domain"/>
    <property type="match status" value="1"/>
</dbReference>
<dbReference type="InterPro" id="IPR005147">
    <property type="entry name" value="tRNA_synthase_B5-dom"/>
</dbReference>
<dbReference type="InterPro" id="IPR045060">
    <property type="entry name" value="Phe-tRNA-ligase_IIc_bsu"/>
</dbReference>
<dbReference type="InterPro" id="IPR004532">
    <property type="entry name" value="Phe-tRNA-ligase_IIc_bsu_bact"/>
</dbReference>
<dbReference type="GO" id="GO:0006432">
    <property type="term" value="P:phenylalanyl-tRNA aminoacylation"/>
    <property type="evidence" value="ECO:0007669"/>
    <property type="project" value="UniProtKB-UniRule"/>
</dbReference>
<keyword evidence="4 15" id="KW-0963">Cytoplasm</keyword>
<keyword evidence="11 16" id="KW-0694">RNA-binding</keyword>
<dbReference type="RefSeq" id="WP_085516474.1">
    <property type="nucleotide sequence ID" value="NZ_FXAW01000002.1"/>
</dbReference>
<dbReference type="PROSITE" id="PS50886">
    <property type="entry name" value="TRBD"/>
    <property type="match status" value="1"/>
</dbReference>
<dbReference type="SUPFAM" id="SSF54991">
    <property type="entry name" value="Anticodon-binding domain of PheRS"/>
    <property type="match status" value="1"/>
</dbReference>
<dbReference type="OrthoDB" id="9805455at2"/>
<feature type="binding site" evidence="15">
    <location>
        <position position="473"/>
    </location>
    <ligand>
        <name>Mg(2+)</name>
        <dbReference type="ChEBI" id="CHEBI:18420"/>
        <note>shared with alpha subunit</note>
    </ligand>
</feature>
<dbReference type="InterPro" id="IPR041616">
    <property type="entry name" value="PheRS_beta_core"/>
</dbReference>
<accession>A0A1X7JCI6</accession>
<keyword evidence="13 15" id="KW-0030">Aminoacyl-tRNA synthetase</keyword>
<evidence type="ECO:0000259" key="19">
    <source>
        <dbReference type="PROSITE" id="PS51483"/>
    </source>
</evidence>
<keyword evidence="6 15" id="KW-0436">Ligase</keyword>
<evidence type="ECO:0000313" key="21">
    <source>
        <dbReference type="Proteomes" id="UP000193804"/>
    </source>
</evidence>
<evidence type="ECO:0000256" key="4">
    <source>
        <dbReference type="ARBA" id="ARBA00022490"/>
    </source>
</evidence>
<evidence type="ECO:0000256" key="2">
    <source>
        <dbReference type="ARBA" id="ARBA00008653"/>
    </source>
</evidence>
<feature type="binding site" evidence="15">
    <location>
        <position position="474"/>
    </location>
    <ligand>
        <name>Mg(2+)</name>
        <dbReference type="ChEBI" id="CHEBI:18420"/>
        <note>shared with alpha subunit</note>
    </ligand>
</feature>
<dbReference type="Pfam" id="PF03484">
    <property type="entry name" value="B5"/>
    <property type="match status" value="1"/>
</dbReference>
<feature type="domain" description="B5" evidence="19">
    <location>
        <begin position="410"/>
        <end position="486"/>
    </location>
</feature>
<evidence type="ECO:0000313" key="20">
    <source>
        <dbReference type="EMBL" id="SMG25381.1"/>
    </source>
</evidence>
<evidence type="ECO:0000256" key="5">
    <source>
        <dbReference type="ARBA" id="ARBA00022555"/>
    </source>
</evidence>
<dbReference type="Gene3D" id="3.30.930.10">
    <property type="entry name" value="Bira Bifunctional Protein, Domain 2"/>
    <property type="match status" value="1"/>
</dbReference>
<dbReference type="SMART" id="SM00896">
    <property type="entry name" value="FDX-ACB"/>
    <property type="match status" value="1"/>
</dbReference>
<evidence type="ECO:0000256" key="13">
    <source>
        <dbReference type="ARBA" id="ARBA00023146"/>
    </source>
</evidence>
<feature type="domain" description="TRNA-binding" evidence="17">
    <location>
        <begin position="42"/>
        <end position="155"/>
    </location>
</feature>
<evidence type="ECO:0000256" key="9">
    <source>
        <dbReference type="ARBA" id="ARBA00022840"/>
    </source>
</evidence>
<comment type="cofactor">
    <cofactor evidence="15">
        <name>Mg(2+)</name>
        <dbReference type="ChEBI" id="CHEBI:18420"/>
    </cofactor>
    <text evidence="15">Binds 2 magnesium ions per tetramer.</text>
</comment>
<evidence type="ECO:0000259" key="18">
    <source>
        <dbReference type="PROSITE" id="PS51447"/>
    </source>
</evidence>
<evidence type="ECO:0000256" key="12">
    <source>
        <dbReference type="ARBA" id="ARBA00022917"/>
    </source>
</evidence>
<keyword evidence="21" id="KW-1185">Reference proteome</keyword>
<dbReference type="GO" id="GO:0004826">
    <property type="term" value="F:phenylalanine-tRNA ligase activity"/>
    <property type="evidence" value="ECO:0007669"/>
    <property type="project" value="UniProtKB-UniRule"/>
</dbReference>
<dbReference type="Gene3D" id="3.50.40.10">
    <property type="entry name" value="Phenylalanyl-trna Synthetase, Chain B, domain 3"/>
    <property type="match status" value="1"/>
</dbReference>
<dbReference type="InterPro" id="IPR002547">
    <property type="entry name" value="tRNA-bd_dom"/>
</dbReference>
<dbReference type="SMART" id="SM00874">
    <property type="entry name" value="B5"/>
    <property type="match status" value="1"/>
</dbReference>
<dbReference type="Gene3D" id="3.30.56.10">
    <property type="match status" value="2"/>
</dbReference>
<keyword evidence="8 15" id="KW-0547">Nucleotide-binding</keyword>
<dbReference type="Gene3D" id="3.30.70.380">
    <property type="entry name" value="Ferrodoxin-fold anticodon-binding domain"/>
    <property type="match status" value="1"/>
</dbReference>
<dbReference type="Pfam" id="PF03483">
    <property type="entry name" value="B3_4"/>
    <property type="match status" value="1"/>
</dbReference>
<evidence type="ECO:0000256" key="11">
    <source>
        <dbReference type="ARBA" id="ARBA00022884"/>
    </source>
</evidence>
<dbReference type="Gene3D" id="2.40.50.140">
    <property type="entry name" value="Nucleic acid-binding proteins"/>
    <property type="match status" value="1"/>
</dbReference>
<dbReference type="EMBL" id="FXAW01000002">
    <property type="protein sequence ID" value="SMG25381.1"/>
    <property type="molecule type" value="Genomic_DNA"/>
</dbReference>
<dbReference type="SUPFAM" id="SSF46955">
    <property type="entry name" value="Putative DNA-binding domain"/>
    <property type="match status" value="1"/>
</dbReference>
<dbReference type="Proteomes" id="UP000193804">
    <property type="component" value="Unassembled WGS sequence"/>
</dbReference>
<keyword evidence="5 16" id="KW-0820">tRNA-binding</keyword>
<dbReference type="HAMAP" id="MF_00283">
    <property type="entry name" value="Phe_tRNA_synth_beta1"/>
    <property type="match status" value="1"/>
</dbReference>
<proteinExistence type="inferred from homology"/>
<evidence type="ECO:0000256" key="16">
    <source>
        <dbReference type="PROSITE-ProRule" id="PRU00209"/>
    </source>
</evidence>
<evidence type="ECO:0000256" key="14">
    <source>
        <dbReference type="ARBA" id="ARBA00049255"/>
    </source>
</evidence>
<dbReference type="PANTHER" id="PTHR10947">
    <property type="entry name" value="PHENYLALANYL-TRNA SYNTHETASE BETA CHAIN AND LEUCINE-RICH REPEAT-CONTAINING PROTEIN 47"/>
    <property type="match status" value="1"/>
</dbReference>
<sequence length="805" mass="90078">MKIALNWLKNYINITQTPEELSETLTNTGLEVEGMEEVETVPGGLKGLVIGEVITCQKHPNADKLSITTVNIGEEEPVQIVCGAPNVAAGQKVVVATVNSILYPNPDEPFKIKKSKIRGEVSMGMICAEDEIGIGASHDGILVLDTDKPNGTPAAEYFNVESDIVYEIGLTPNRADAMGHIGAARDIKAVTGEEVRFPSILDFKVDNQNLPIKVEVENIVACPRYSGVSISDIKVGASPDWLQNALKSIGLQPINNVVDVTNFVMHELGQPLHAFNADKISGNTIKVKNLAEGSKFVTLDEKERKLSAKDLMICDGNSNPLCIAGVFGGVDSGVKDDTTKLFLESAYFSADSVRKTSQQHQLKTDASFRYERGTDPNITVYALKRAALLIQEVAGGKITSEIQDAYPEKIADREVVMKYKNIDRLIGKKLAQDEIHTILNRLDIETIDRIETGFTAIVPPYRVDVTREADVIEEIIRIYGFNNIDLPETLSSSYMASFPEVDPTKMRKEAGLLLTANGFQEIMTNSLTKPLFSKQLDGFVEAENVEMLNKLSEDLGVMRQDLLFTALDVLAYNINRRQTDLKFYEFGKVYKKINSKYKEEIRLGIYLTGKNETENWIRKNESVKFHDLYSAVLKIFNKFNAESIENEEFQDDCFDYGLKLKIKQIEVAELGKLSKKTLKLSALKQDVFYANINWNAVLKLVNTNIQFEPVSKFPEVKRDLSLVIDDNVSYEEIKKISMKQAQYLISNIDVFDVYQGDKIEKGKKAYALSFTLQDKTKTLTDKIIDKTMEKLMKAFENEIGAIIRK</sequence>
<dbReference type="InterPro" id="IPR012340">
    <property type="entry name" value="NA-bd_OB-fold"/>
</dbReference>
<evidence type="ECO:0000259" key="17">
    <source>
        <dbReference type="PROSITE" id="PS50886"/>
    </source>
</evidence>
<evidence type="ECO:0000256" key="6">
    <source>
        <dbReference type="ARBA" id="ARBA00022598"/>
    </source>
</evidence>
<comment type="subcellular location">
    <subcellularLocation>
        <location evidence="1 15">Cytoplasm</location>
    </subcellularLocation>
</comment>
<dbReference type="AlphaFoldDB" id="A0A1X7JCI6"/>
<dbReference type="SMART" id="SM00873">
    <property type="entry name" value="B3_4"/>
    <property type="match status" value="1"/>
</dbReference>
<dbReference type="NCBIfam" id="NF045760">
    <property type="entry name" value="YtpR"/>
    <property type="match status" value="1"/>
</dbReference>
<dbReference type="SUPFAM" id="SSF55681">
    <property type="entry name" value="Class II aaRS and biotin synthetases"/>
    <property type="match status" value="1"/>
</dbReference>
<protein>
    <recommendedName>
        <fullName evidence="15">Phenylalanine--tRNA ligase beta subunit</fullName>
        <ecNumber evidence="15">6.1.1.20</ecNumber>
    </recommendedName>
    <alternativeName>
        <fullName evidence="15">Phenylalanyl-tRNA synthetase beta subunit</fullName>
        <shortName evidence="15">PheRS</shortName>
    </alternativeName>
</protein>
<name>A0A1X7JCI6_9BACT</name>
<organism evidence="20 21">
    <name type="scientific">Marivirga sericea</name>
    <dbReference type="NCBI Taxonomy" id="1028"/>
    <lineage>
        <taxon>Bacteria</taxon>
        <taxon>Pseudomonadati</taxon>
        <taxon>Bacteroidota</taxon>
        <taxon>Cytophagia</taxon>
        <taxon>Cytophagales</taxon>
        <taxon>Marivirgaceae</taxon>
        <taxon>Marivirga</taxon>
    </lineage>
</organism>
<dbReference type="SUPFAM" id="SSF50249">
    <property type="entry name" value="Nucleic acid-binding proteins"/>
    <property type="match status" value="1"/>
</dbReference>
<dbReference type="Pfam" id="PF17759">
    <property type="entry name" value="tRNA_synthFbeta"/>
    <property type="match status" value="1"/>
</dbReference>
<dbReference type="CDD" id="cd02796">
    <property type="entry name" value="tRNA_bind_bactPheRS"/>
    <property type="match status" value="1"/>
</dbReference>
<dbReference type="FunFam" id="3.50.40.10:FF:000001">
    <property type="entry name" value="Phenylalanine--tRNA ligase beta subunit"/>
    <property type="match status" value="1"/>
</dbReference>
<dbReference type="InterPro" id="IPR005146">
    <property type="entry name" value="B3/B4_tRNA-bd"/>
</dbReference>
<dbReference type="InterPro" id="IPR045864">
    <property type="entry name" value="aa-tRNA-synth_II/BPL/LPL"/>
</dbReference>
<dbReference type="Pfam" id="PF03147">
    <property type="entry name" value="FDX-ACB"/>
    <property type="match status" value="1"/>
</dbReference>
<dbReference type="FunFam" id="3.30.70.380:FF:000001">
    <property type="entry name" value="Phenylalanine--tRNA ligase beta subunit"/>
    <property type="match status" value="1"/>
</dbReference>
<comment type="similarity">
    <text evidence="2 15">Belongs to the phenylalanyl-tRNA synthetase beta subunit family. Type 1 subfamily.</text>
</comment>
<keyword evidence="7 15" id="KW-0479">Metal-binding</keyword>
<dbReference type="InterPro" id="IPR033714">
    <property type="entry name" value="tRNA_bind_bactPheRS"/>
</dbReference>
<dbReference type="PROSITE" id="PS51483">
    <property type="entry name" value="B5"/>
    <property type="match status" value="1"/>
</dbReference>
<reference evidence="21" key="1">
    <citation type="submission" date="2017-04" db="EMBL/GenBank/DDBJ databases">
        <authorList>
            <person name="Varghese N."/>
            <person name="Submissions S."/>
        </authorList>
    </citation>
    <scope>NUCLEOTIDE SEQUENCE [LARGE SCALE GENOMIC DNA]</scope>
    <source>
        <strain evidence="21">DSM 4125</strain>
    </source>
</reference>
<evidence type="ECO:0000256" key="8">
    <source>
        <dbReference type="ARBA" id="ARBA00022741"/>
    </source>
</evidence>
<dbReference type="InterPro" id="IPR036690">
    <property type="entry name" value="Fdx_antiC-bd_sf"/>
</dbReference>
<feature type="binding site" evidence="15">
    <location>
        <position position="464"/>
    </location>
    <ligand>
        <name>Mg(2+)</name>
        <dbReference type="ChEBI" id="CHEBI:18420"/>
        <note>shared with alpha subunit</note>
    </ligand>
</feature>
<dbReference type="STRING" id="1028.SAMN05661096_01550"/>
<gene>
    <name evidence="15" type="primary">pheT</name>
    <name evidence="20" type="ORF">SAMN05661096_01550</name>
</gene>
<dbReference type="GO" id="GO:0000287">
    <property type="term" value="F:magnesium ion binding"/>
    <property type="evidence" value="ECO:0007669"/>
    <property type="project" value="UniProtKB-UniRule"/>
</dbReference>
<dbReference type="InterPro" id="IPR020825">
    <property type="entry name" value="Phe-tRNA_synthase-like_B3/B4"/>
</dbReference>
<dbReference type="EC" id="6.1.1.20" evidence="15"/>
<comment type="subunit">
    <text evidence="3 15">Tetramer of two alpha and two beta subunits.</text>
</comment>
<dbReference type="InterPro" id="IPR005121">
    <property type="entry name" value="Fdx_antiC-bd"/>
</dbReference>
<keyword evidence="10 15" id="KW-0460">Magnesium</keyword>
<dbReference type="InterPro" id="IPR009061">
    <property type="entry name" value="DNA-bd_dom_put_sf"/>
</dbReference>
<evidence type="ECO:0000256" key="3">
    <source>
        <dbReference type="ARBA" id="ARBA00011209"/>
    </source>
</evidence>
<feature type="domain" description="FDX-ACB" evidence="18">
    <location>
        <begin position="711"/>
        <end position="804"/>
    </location>
</feature>
<evidence type="ECO:0000256" key="1">
    <source>
        <dbReference type="ARBA" id="ARBA00004496"/>
    </source>
</evidence>
<dbReference type="GO" id="GO:0005524">
    <property type="term" value="F:ATP binding"/>
    <property type="evidence" value="ECO:0007669"/>
    <property type="project" value="UniProtKB-UniRule"/>
</dbReference>
<dbReference type="PROSITE" id="PS51447">
    <property type="entry name" value="FDX_ACB"/>
    <property type="match status" value="1"/>
</dbReference>
<evidence type="ECO:0000256" key="7">
    <source>
        <dbReference type="ARBA" id="ARBA00022723"/>
    </source>
</evidence>
<dbReference type="PANTHER" id="PTHR10947:SF0">
    <property type="entry name" value="PHENYLALANINE--TRNA LIGASE BETA SUBUNIT"/>
    <property type="match status" value="1"/>
</dbReference>
<dbReference type="FunFam" id="2.40.50.140:FF:000045">
    <property type="entry name" value="Phenylalanine--tRNA ligase beta subunit"/>
    <property type="match status" value="1"/>
</dbReference>